<sequence length="253" mass="29894">MKKKPEKVKIKRLKPIRKKTEIVDHKRDVRDIKVPEKKILTTEDIDELLDREERGEKEPNVEEKLKRSGIVYFSSIPPGYNERIMRDVLSSLAEVGRIRLVKNKRYDKDAKFTEGWVEFVSKRKAKQVVSLLSGQTVGGKHKSAARDAVWSCKYLHGFKWIHLMEQLQYENKVEAQRLRAERFKVKKQAEFFSAAVEKGEEIKKLEEKVLKKGGLWDKYQRQVNQRQSIQKPREEDQISGDRNLMKLIFDRED</sequence>
<reference evidence="2" key="1">
    <citation type="submission" date="2022-11" db="UniProtKB">
        <authorList>
            <consortium name="WormBaseParasite"/>
        </authorList>
    </citation>
    <scope>IDENTIFICATION</scope>
</reference>
<evidence type="ECO:0000313" key="2">
    <source>
        <dbReference type="WBParaSite" id="JU765_v2.g3580.t1"/>
    </source>
</evidence>
<name>A0AC34R4U4_9BILA</name>
<dbReference type="Proteomes" id="UP000887576">
    <property type="component" value="Unplaced"/>
</dbReference>
<organism evidence="1 2">
    <name type="scientific">Panagrolaimus sp. JU765</name>
    <dbReference type="NCBI Taxonomy" id="591449"/>
    <lineage>
        <taxon>Eukaryota</taxon>
        <taxon>Metazoa</taxon>
        <taxon>Ecdysozoa</taxon>
        <taxon>Nematoda</taxon>
        <taxon>Chromadorea</taxon>
        <taxon>Rhabditida</taxon>
        <taxon>Tylenchina</taxon>
        <taxon>Panagrolaimomorpha</taxon>
        <taxon>Panagrolaimoidea</taxon>
        <taxon>Panagrolaimidae</taxon>
        <taxon>Panagrolaimus</taxon>
    </lineage>
</organism>
<proteinExistence type="predicted"/>
<dbReference type="WBParaSite" id="JU765_v2.g3580.t1">
    <property type="protein sequence ID" value="JU765_v2.g3580.t1"/>
    <property type="gene ID" value="JU765_v2.g3580"/>
</dbReference>
<accession>A0AC34R4U4</accession>
<protein>
    <submittedName>
        <fullName evidence="2">RRM domain-containing protein</fullName>
    </submittedName>
</protein>
<evidence type="ECO:0000313" key="1">
    <source>
        <dbReference type="Proteomes" id="UP000887576"/>
    </source>
</evidence>